<dbReference type="EMBL" id="MHRJ01000055">
    <property type="protein sequence ID" value="OHA20963.1"/>
    <property type="molecule type" value="Genomic_DNA"/>
</dbReference>
<dbReference type="InterPro" id="IPR029044">
    <property type="entry name" value="Nucleotide-diphossugar_trans"/>
</dbReference>
<organism evidence="1 2">
    <name type="scientific">Candidatus Taylorbacteria bacterium RIFCSPHIGHO2_02_49_25</name>
    <dbReference type="NCBI Taxonomy" id="1802305"/>
    <lineage>
        <taxon>Bacteria</taxon>
        <taxon>Candidatus Tayloriibacteriota</taxon>
    </lineage>
</organism>
<dbReference type="AlphaFoldDB" id="A0A1G2MAW4"/>
<evidence type="ECO:0008006" key="3">
    <source>
        <dbReference type="Google" id="ProtNLM"/>
    </source>
</evidence>
<dbReference type="PANTHER" id="PTHR42866:SF1">
    <property type="entry name" value="SPORE COAT POLYSACCHARIDE BIOSYNTHESIS PROTEIN SPSF"/>
    <property type="match status" value="1"/>
</dbReference>
<evidence type="ECO:0000313" key="2">
    <source>
        <dbReference type="Proteomes" id="UP000176493"/>
    </source>
</evidence>
<dbReference type="Proteomes" id="UP000176493">
    <property type="component" value="Unassembled WGS sequence"/>
</dbReference>
<dbReference type="Gene3D" id="3.90.550.10">
    <property type="entry name" value="Spore Coat Polysaccharide Biosynthesis Protein SpsA, Chain A"/>
    <property type="match status" value="1"/>
</dbReference>
<accession>A0A1G2MAW4</accession>
<dbReference type="SUPFAM" id="SSF53448">
    <property type="entry name" value="Nucleotide-diphospho-sugar transferases"/>
    <property type="match status" value="1"/>
</dbReference>
<reference evidence="1 2" key="1">
    <citation type="journal article" date="2016" name="Nat. Commun.">
        <title>Thousands of microbial genomes shed light on interconnected biogeochemical processes in an aquifer system.</title>
        <authorList>
            <person name="Anantharaman K."/>
            <person name="Brown C.T."/>
            <person name="Hug L.A."/>
            <person name="Sharon I."/>
            <person name="Castelle C.J."/>
            <person name="Probst A.J."/>
            <person name="Thomas B.C."/>
            <person name="Singh A."/>
            <person name="Wilkins M.J."/>
            <person name="Karaoz U."/>
            <person name="Brodie E.L."/>
            <person name="Williams K.H."/>
            <person name="Hubbard S.S."/>
            <person name="Banfield J.F."/>
        </authorList>
    </citation>
    <scope>NUCLEOTIDE SEQUENCE [LARGE SCALE GENOMIC DNA]</scope>
</reference>
<proteinExistence type="predicted"/>
<gene>
    <name evidence="1" type="ORF">A2W52_01010</name>
</gene>
<evidence type="ECO:0000313" key="1">
    <source>
        <dbReference type="EMBL" id="OHA20963.1"/>
    </source>
</evidence>
<dbReference type="CDD" id="cd02518">
    <property type="entry name" value="GT2_SpsF"/>
    <property type="match status" value="1"/>
</dbReference>
<dbReference type="Pfam" id="PF02348">
    <property type="entry name" value="CTP_transf_3"/>
    <property type="match status" value="1"/>
</dbReference>
<dbReference type="GO" id="GO:0005829">
    <property type="term" value="C:cytosol"/>
    <property type="evidence" value="ECO:0007669"/>
    <property type="project" value="TreeGrafter"/>
</dbReference>
<comment type="caution">
    <text evidence="1">The sequence shown here is derived from an EMBL/GenBank/DDBJ whole genome shotgun (WGS) entry which is preliminary data.</text>
</comment>
<name>A0A1G2MAW4_9BACT</name>
<dbReference type="InterPro" id="IPR003329">
    <property type="entry name" value="Cytidylyl_trans"/>
</dbReference>
<sequence>MYKGSDKKIVATIEARMTSSRLPGKVLLPLADKPALERLLERIRTSAYVDEIVVATTTNRADDPIVSLASRLNVTYFRGSENDVLSRVLLAAQSVHGDIIVELTGDCPLINGELVDRGIEEFFSHDVDYASNTIHRSYPDGFDVQVFPVDILARVSKLTRDPIDRVHVSYYIYNHPDIFTLHNWFPKEKELFWPELRVTLDEQADYELLDVIFKRLLPINQHFGPYEVVDFLRENPHLLAINRNVKTKNALEG</sequence>
<protein>
    <recommendedName>
        <fullName evidence="3">Spore coat biosynthesis protein F</fullName>
    </recommendedName>
</protein>
<dbReference type="PANTHER" id="PTHR42866">
    <property type="entry name" value="3-DEOXY-MANNO-OCTULOSONATE CYTIDYLYLTRANSFERASE"/>
    <property type="match status" value="1"/>
</dbReference>